<dbReference type="EMBL" id="CP018866">
    <property type="protein sequence ID" value="AST92503.1"/>
    <property type="molecule type" value="Genomic_DNA"/>
</dbReference>
<protein>
    <recommendedName>
        <fullName evidence="1">Tail specific protease domain-containing protein</fullName>
    </recommendedName>
</protein>
<gene>
    <name evidence="2" type="ORF">BC6307_14985</name>
</gene>
<dbReference type="KEGG" id="bcoh:BC6307_14985"/>
<dbReference type="InterPro" id="IPR029045">
    <property type="entry name" value="ClpP/crotonase-like_dom_sf"/>
</dbReference>
<proteinExistence type="predicted"/>
<dbReference type="Proteomes" id="UP000215224">
    <property type="component" value="Chromosome"/>
</dbReference>
<organism evidence="2 3">
    <name type="scientific">Sutcliffiella cohnii</name>
    <dbReference type="NCBI Taxonomy" id="33932"/>
    <lineage>
        <taxon>Bacteria</taxon>
        <taxon>Bacillati</taxon>
        <taxon>Bacillota</taxon>
        <taxon>Bacilli</taxon>
        <taxon>Bacillales</taxon>
        <taxon>Bacillaceae</taxon>
        <taxon>Sutcliffiella</taxon>
    </lineage>
</organism>
<dbReference type="Pfam" id="PF11918">
    <property type="entry name" value="Peptidase_S41_N"/>
    <property type="match status" value="1"/>
</dbReference>
<dbReference type="InterPro" id="IPR005151">
    <property type="entry name" value="Tail-specific_protease"/>
</dbReference>
<keyword evidence="3" id="KW-1185">Reference proteome</keyword>
<dbReference type="Gene3D" id="3.30.750.44">
    <property type="match status" value="1"/>
</dbReference>
<dbReference type="GO" id="GO:0006508">
    <property type="term" value="P:proteolysis"/>
    <property type="evidence" value="ECO:0007669"/>
    <property type="project" value="InterPro"/>
</dbReference>
<sequence length="320" mass="36885">MTIDNLKYVMERILSQLEQHYIFPEKVNEVRALLEENFANSKYQLDVVSLCKVITEDLQKVTKDKHLTVFYRPGLSVDQSLDQILIEDEMKKGKVDNYGFHKMERLTGNVGYIDIRKFYSVQLGAETVISVMNYIANTDALIIDLRKNGGGRLEMITFLASFFFETSTHVNSVYNRSENTLIQEWTQPFVPGKRYVNKPIFLLTSDFTFSGGEAFAYSLQQLNRAKVVGEVTGGGAHPVMFARVEGDIHIRIPNRRSINPITNTNWEGTGVFPNVQMKNEEAFHYSYKKALQYVKEKYEPIKGYEFLVKEINSTIREITR</sequence>
<dbReference type="CDD" id="cd07563">
    <property type="entry name" value="Peptidase_S41_IRBP"/>
    <property type="match status" value="1"/>
</dbReference>
<dbReference type="PANTHER" id="PTHR11261:SF3">
    <property type="entry name" value="RETINOL-BINDING PROTEIN 3"/>
    <property type="match status" value="1"/>
</dbReference>
<dbReference type="RefSeq" id="WP_066416458.1">
    <property type="nucleotide sequence ID" value="NZ_CP018866.1"/>
</dbReference>
<accession>A0A223KT56</accession>
<reference evidence="2 3" key="1">
    <citation type="submission" date="2016-12" db="EMBL/GenBank/DDBJ databases">
        <title>The whole genome sequencing and assembly of Bacillus cohnii DSM 6307T strain.</title>
        <authorList>
            <person name="Lee Y.-J."/>
            <person name="Yi H."/>
            <person name="Bahn Y.-S."/>
            <person name="Kim J.F."/>
            <person name="Lee D.-W."/>
        </authorList>
    </citation>
    <scope>NUCLEOTIDE SEQUENCE [LARGE SCALE GENOMIC DNA]</scope>
    <source>
        <strain evidence="2 3">DSM 6307</strain>
    </source>
</reference>
<dbReference type="Gene3D" id="3.90.226.10">
    <property type="entry name" value="2-enoyl-CoA Hydratase, Chain A, domain 1"/>
    <property type="match status" value="1"/>
</dbReference>
<dbReference type="GO" id="GO:0008236">
    <property type="term" value="F:serine-type peptidase activity"/>
    <property type="evidence" value="ECO:0007669"/>
    <property type="project" value="InterPro"/>
</dbReference>
<evidence type="ECO:0000313" key="3">
    <source>
        <dbReference type="Proteomes" id="UP000215224"/>
    </source>
</evidence>
<name>A0A223KT56_9BACI</name>
<evidence type="ECO:0000259" key="1">
    <source>
        <dbReference type="SMART" id="SM00245"/>
    </source>
</evidence>
<dbReference type="STRING" id="1314751.GCA_001591425_02435"/>
<dbReference type="SUPFAM" id="SSF52096">
    <property type="entry name" value="ClpP/crotonase"/>
    <property type="match status" value="1"/>
</dbReference>
<dbReference type="AlphaFoldDB" id="A0A223KT56"/>
<dbReference type="Pfam" id="PF03572">
    <property type="entry name" value="Peptidase_S41"/>
    <property type="match status" value="1"/>
</dbReference>
<feature type="domain" description="Tail specific protease" evidence="1">
    <location>
        <begin position="74"/>
        <end position="278"/>
    </location>
</feature>
<evidence type="ECO:0000313" key="2">
    <source>
        <dbReference type="EMBL" id="AST92503.1"/>
    </source>
</evidence>
<dbReference type="PANTHER" id="PTHR11261">
    <property type="entry name" value="INTERPHOTORECEPTOR RETINOID-BINDING PROTEIN"/>
    <property type="match status" value="1"/>
</dbReference>
<dbReference type="SMART" id="SM00245">
    <property type="entry name" value="TSPc"/>
    <property type="match status" value="1"/>
</dbReference>